<organism evidence="1">
    <name type="scientific">mine drainage metagenome</name>
    <dbReference type="NCBI Taxonomy" id="410659"/>
    <lineage>
        <taxon>unclassified sequences</taxon>
        <taxon>metagenomes</taxon>
        <taxon>ecological metagenomes</taxon>
    </lineage>
</organism>
<feature type="non-terminal residue" evidence="1">
    <location>
        <position position="193"/>
    </location>
</feature>
<reference evidence="1" key="2">
    <citation type="journal article" date="2014" name="ISME J.">
        <title>Microbial stratification in low pH oxic and suboxic macroscopic growths along an acid mine drainage.</title>
        <authorList>
            <person name="Mendez-Garcia C."/>
            <person name="Mesa V."/>
            <person name="Sprenger R.R."/>
            <person name="Richter M."/>
            <person name="Diez M.S."/>
            <person name="Solano J."/>
            <person name="Bargiela R."/>
            <person name="Golyshina O.V."/>
            <person name="Manteca A."/>
            <person name="Ramos J.L."/>
            <person name="Gallego J.R."/>
            <person name="Llorente I."/>
            <person name="Martins Dos Santos V.A."/>
            <person name="Jensen O.N."/>
            <person name="Pelaez A.I."/>
            <person name="Sanchez J."/>
            <person name="Ferrer M."/>
        </authorList>
    </citation>
    <scope>NUCLEOTIDE SEQUENCE</scope>
</reference>
<sequence length="193" mass="21248">KKVLYLNSHTGCSDIAFQPGNPKVLIAGMWPLQRFPWLLVSGGRSGGLYRSLDGGRTWKKLTHGLPKGPMGRSAVAFAPSQPETVYAVIQAKGGVLWASHDGGSHWQRVSDNHNDDVRPFYFTDVAVMPNNPERLFMLSMKLMESTDGGRTSFYTDPGVHVDHHAIWIDPHDPDRIIQGNDGGVYLSTNGGKH</sequence>
<dbReference type="GO" id="GO:0016787">
    <property type="term" value="F:hydrolase activity"/>
    <property type="evidence" value="ECO:0007669"/>
    <property type="project" value="UniProtKB-KW"/>
</dbReference>
<protein>
    <submittedName>
        <fullName evidence="1">Glycosyl hydrolase BNR repeat-containing protein</fullName>
    </submittedName>
</protein>
<dbReference type="EMBL" id="AUZZ01001013">
    <property type="protein sequence ID" value="EQD65951.1"/>
    <property type="molecule type" value="Genomic_DNA"/>
</dbReference>
<proteinExistence type="predicted"/>
<evidence type="ECO:0000313" key="1">
    <source>
        <dbReference type="EMBL" id="EQD65951.1"/>
    </source>
</evidence>
<keyword evidence="1" id="KW-0378">Hydrolase</keyword>
<dbReference type="InterPro" id="IPR015943">
    <property type="entry name" value="WD40/YVTN_repeat-like_dom_sf"/>
</dbReference>
<dbReference type="SUPFAM" id="SSF110296">
    <property type="entry name" value="Oligoxyloglucan reducing end-specific cellobiohydrolase"/>
    <property type="match status" value="1"/>
</dbReference>
<accession>T1AZE3</accession>
<dbReference type="Gene3D" id="2.130.10.10">
    <property type="entry name" value="YVTN repeat-like/Quinoprotein amine dehydrogenase"/>
    <property type="match status" value="2"/>
</dbReference>
<dbReference type="AlphaFoldDB" id="T1AZE3"/>
<reference evidence="1" key="1">
    <citation type="submission" date="2013-08" db="EMBL/GenBank/DDBJ databases">
        <authorList>
            <person name="Mendez C."/>
            <person name="Richter M."/>
            <person name="Ferrer M."/>
            <person name="Sanchez J."/>
        </authorList>
    </citation>
    <scope>NUCLEOTIDE SEQUENCE</scope>
</reference>
<feature type="non-terminal residue" evidence="1">
    <location>
        <position position="1"/>
    </location>
</feature>
<dbReference type="CDD" id="cd15482">
    <property type="entry name" value="Sialidase_non-viral"/>
    <property type="match status" value="1"/>
</dbReference>
<comment type="caution">
    <text evidence="1">The sequence shown here is derived from an EMBL/GenBank/DDBJ whole genome shotgun (WGS) entry which is preliminary data.</text>
</comment>
<gene>
    <name evidence="1" type="ORF">B2A_01366</name>
</gene>
<name>T1AZE3_9ZZZZ</name>